<evidence type="ECO:0000256" key="4">
    <source>
        <dbReference type="ARBA" id="ARBA00022692"/>
    </source>
</evidence>
<dbReference type="eggNOG" id="KOG2442">
    <property type="taxonomic scope" value="Eukaryota"/>
</dbReference>
<keyword evidence="7" id="KW-0378">Hydrolase</keyword>
<dbReference type="OMA" id="KMVCTQN"/>
<dbReference type="GO" id="GO:0033619">
    <property type="term" value="P:membrane protein proteolysis"/>
    <property type="evidence" value="ECO:0007669"/>
    <property type="project" value="TreeGrafter"/>
</dbReference>
<keyword evidence="9 11" id="KW-0472">Membrane</keyword>
<evidence type="ECO:0000256" key="1">
    <source>
        <dbReference type="ARBA" id="ARBA00003012"/>
    </source>
</evidence>
<reference evidence="14" key="1">
    <citation type="submission" date="2015-04" db="UniProtKB">
        <authorList>
            <consortium name="EnsemblPlants"/>
        </authorList>
    </citation>
    <scope>IDENTIFICATION</scope>
</reference>
<evidence type="ECO:0000256" key="9">
    <source>
        <dbReference type="ARBA" id="ARBA00023136"/>
    </source>
</evidence>
<keyword evidence="4 11" id="KW-0812">Transmembrane</keyword>
<keyword evidence="8 11" id="KW-1133">Transmembrane helix</keyword>
<feature type="chain" id="PRO_5002364438" description="PA domain-containing protein" evidence="12">
    <location>
        <begin position="37"/>
        <end position="532"/>
    </location>
</feature>
<dbReference type="HOGENOM" id="CLU_023799_4_1_1"/>
<evidence type="ECO:0000313" key="15">
    <source>
        <dbReference type="Proteomes" id="UP000026962"/>
    </source>
</evidence>
<dbReference type="GO" id="GO:0030660">
    <property type="term" value="C:Golgi-associated vesicle membrane"/>
    <property type="evidence" value="ECO:0007669"/>
    <property type="project" value="TreeGrafter"/>
</dbReference>
<dbReference type="AlphaFoldDB" id="A0A0E0JSP6"/>
<evidence type="ECO:0000256" key="3">
    <source>
        <dbReference type="ARBA" id="ARBA00006859"/>
    </source>
</evidence>
<evidence type="ECO:0000256" key="8">
    <source>
        <dbReference type="ARBA" id="ARBA00022989"/>
    </source>
</evidence>
<dbReference type="GO" id="GO:0005765">
    <property type="term" value="C:lysosomal membrane"/>
    <property type="evidence" value="ECO:0007669"/>
    <property type="project" value="TreeGrafter"/>
</dbReference>
<dbReference type="Proteomes" id="UP000026962">
    <property type="component" value="Chromosome 1"/>
</dbReference>
<dbReference type="Gramene" id="OPUNC01G40460.1">
    <property type="protein sequence ID" value="OPUNC01G40460.1"/>
    <property type="gene ID" value="OPUNC01G40460"/>
</dbReference>
<dbReference type="SMART" id="SM00730">
    <property type="entry name" value="PSN"/>
    <property type="match status" value="1"/>
</dbReference>
<evidence type="ECO:0000256" key="7">
    <source>
        <dbReference type="ARBA" id="ARBA00022801"/>
    </source>
</evidence>
<dbReference type="Pfam" id="PF02225">
    <property type="entry name" value="PA"/>
    <property type="match status" value="1"/>
</dbReference>
<keyword evidence="5 12" id="KW-0732">Signal</keyword>
<evidence type="ECO:0000256" key="10">
    <source>
        <dbReference type="ARBA" id="ARBA00023180"/>
    </source>
</evidence>
<dbReference type="EnsemblPlants" id="OPUNC01G40460.1">
    <property type="protein sequence ID" value="OPUNC01G40460.1"/>
    <property type="gene ID" value="OPUNC01G40460"/>
</dbReference>
<protein>
    <recommendedName>
        <fullName evidence="13">PA domain-containing protein</fullName>
    </recommendedName>
</protein>
<dbReference type="FunFam" id="3.50.30.30:FF:000007">
    <property type="entry name" value="Signal peptide peptidase-like 3"/>
    <property type="match status" value="1"/>
</dbReference>
<comment type="similarity">
    <text evidence="3">Belongs to the peptidase A22B family.</text>
</comment>
<dbReference type="GO" id="GO:0010008">
    <property type="term" value="C:endosome membrane"/>
    <property type="evidence" value="ECO:0007669"/>
    <property type="project" value="UniProtKB-SubCell"/>
</dbReference>
<feature type="transmembrane region" description="Helical" evidence="11">
    <location>
        <begin position="255"/>
        <end position="272"/>
    </location>
</feature>
<dbReference type="GO" id="GO:0098554">
    <property type="term" value="C:cytoplasmic side of endoplasmic reticulum membrane"/>
    <property type="evidence" value="ECO:0007669"/>
    <property type="project" value="TreeGrafter"/>
</dbReference>
<feature type="transmembrane region" description="Helical" evidence="11">
    <location>
        <begin position="443"/>
        <end position="462"/>
    </location>
</feature>
<dbReference type="PANTHER" id="PTHR12174:SF72">
    <property type="entry name" value="SIGNAL PEPTIDE PEPTIDASE-LIKE 3"/>
    <property type="match status" value="1"/>
</dbReference>
<dbReference type="Gene3D" id="3.50.30.30">
    <property type="match status" value="1"/>
</dbReference>
<feature type="transmembrane region" description="Helical" evidence="11">
    <location>
        <begin position="317"/>
        <end position="341"/>
    </location>
</feature>
<sequence length="532" mass="57723">MVSPAASSSSPRRSRGLAYLLVYVLLLACRVPAAAGVDSEFEDGISPKFPGCDNPFQKVKVMYWVGDDERSSLTGITARFGEMLPVTGTDSEKRKAVVPAPKTSCAKSSAPLASSIAVAERGECTFLEKAKTAESGGAAALLLINDEDDLQKMVCTQNDTVPDIAIPVVMVSQSAGRKILSGMDGGAKVDILMYAPEKPTFDGAIPFLWLMAVGCVACASVWSFVVVGDEDKNAPTLGGEENDDSEIVELKTKTALVFIVTSSLVLLFLFFFKSTWSAWLLVVLFCLSGLQGLHYVASTLIVRACERCREAKVTLPVLGNVTVVTLVILPLALIFVVVWAVHQNSPFAWVGQDLMGICMMILVLQVVHMPNIKVRSSRTYDALVATALLVSAFMYDIFWVFISPFIFKKSVMITVARGSDEGPSLPMVLKMPKEFDTWNGYDMIGFGDILFPGLLVAFSFRYDRAHGKDLTDGYFLCLMIGYAFGLSCTYVGLYLMKSGQPALLYLVPSTLGTIVTLGARRGELSQLWNAKV</sequence>
<evidence type="ECO:0000256" key="5">
    <source>
        <dbReference type="ARBA" id="ARBA00022729"/>
    </source>
</evidence>
<feature type="transmembrane region" description="Helical" evidence="11">
    <location>
        <begin position="278"/>
        <end position="305"/>
    </location>
</feature>
<dbReference type="InterPro" id="IPR007369">
    <property type="entry name" value="Peptidase_A22B_SPP"/>
</dbReference>
<name>A0A0E0JSP6_ORYPU</name>
<proteinExistence type="inferred from homology"/>
<feature type="transmembrane region" description="Helical" evidence="11">
    <location>
        <begin position="379"/>
        <end position="402"/>
    </location>
</feature>
<feature type="transmembrane region" description="Helical" evidence="11">
    <location>
        <begin position="474"/>
        <end position="496"/>
    </location>
</feature>
<organism evidence="14">
    <name type="scientific">Oryza punctata</name>
    <name type="common">Red rice</name>
    <dbReference type="NCBI Taxonomy" id="4537"/>
    <lineage>
        <taxon>Eukaryota</taxon>
        <taxon>Viridiplantae</taxon>
        <taxon>Streptophyta</taxon>
        <taxon>Embryophyta</taxon>
        <taxon>Tracheophyta</taxon>
        <taxon>Spermatophyta</taxon>
        <taxon>Magnoliopsida</taxon>
        <taxon>Liliopsida</taxon>
        <taxon>Poales</taxon>
        <taxon>Poaceae</taxon>
        <taxon>BOP clade</taxon>
        <taxon>Oryzoideae</taxon>
        <taxon>Oryzeae</taxon>
        <taxon>Oryzinae</taxon>
        <taxon>Oryza</taxon>
    </lineage>
</organism>
<dbReference type="InterPro" id="IPR046450">
    <property type="entry name" value="PA_dom_sf"/>
</dbReference>
<dbReference type="STRING" id="4537.A0A0E0JSP6"/>
<feature type="domain" description="PA" evidence="13">
    <location>
        <begin position="97"/>
        <end position="179"/>
    </location>
</feature>
<feature type="signal peptide" evidence="12">
    <location>
        <begin position="1"/>
        <end position="36"/>
    </location>
</feature>
<evidence type="ECO:0000256" key="11">
    <source>
        <dbReference type="SAM" id="Phobius"/>
    </source>
</evidence>
<keyword evidence="6" id="KW-0967">Endosome</keyword>
<reference evidence="14" key="2">
    <citation type="submission" date="2018-05" db="EMBL/GenBank/DDBJ databases">
        <title>OpunRS2 (Oryza punctata Reference Sequence Version 2).</title>
        <authorList>
            <person name="Zhang J."/>
            <person name="Kudrna D."/>
            <person name="Lee S."/>
            <person name="Talag J."/>
            <person name="Welchert J."/>
            <person name="Wing R.A."/>
        </authorList>
    </citation>
    <scope>NUCLEOTIDE SEQUENCE [LARGE SCALE GENOMIC DNA]</scope>
</reference>
<feature type="transmembrane region" description="Helical" evidence="11">
    <location>
        <begin position="207"/>
        <end position="227"/>
    </location>
</feature>
<dbReference type="GO" id="GO:0098553">
    <property type="term" value="C:lumenal side of endoplasmic reticulum membrane"/>
    <property type="evidence" value="ECO:0007669"/>
    <property type="project" value="TreeGrafter"/>
</dbReference>
<dbReference type="InterPro" id="IPR003137">
    <property type="entry name" value="PA_domain"/>
</dbReference>
<keyword evidence="15" id="KW-1185">Reference proteome</keyword>
<comment type="subcellular location">
    <subcellularLocation>
        <location evidence="2">Endosome membrane</location>
        <topology evidence="2">Multi-pass membrane protein</topology>
    </subcellularLocation>
</comment>
<evidence type="ECO:0000259" key="13">
    <source>
        <dbReference type="Pfam" id="PF02225"/>
    </source>
</evidence>
<dbReference type="PANTHER" id="PTHR12174">
    <property type="entry name" value="SIGNAL PEPTIDE PEPTIDASE"/>
    <property type="match status" value="1"/>
</dbReference>
<dbReference type="SUPFAM" id="SSF52025">
    <property type="entry name" value="PA domain"/>
    <property type="match status" value="1"/>
</dbReference>
<evidence type="ECO:0000313" key="14">
    <source>
        <dbReference type="EnsemblPlants" id="OPUNC01G40460.1"/>
    </source>
</evidence>
<evidence type="ECO:0000256" key="12">
    <source>
        <dbReference type="SAM" id="SignalP"/>
    </source>
</evidence>
<feature type="transmembrane region" description="Helical" evidence="11">
    <location>
        <begin position="347"/>
        <end position="367"/>
    </location>
</feature>
<evidence type="ECO:0000256" key="6">
    <source>
        <dbReference type="ARBA" id="ARBA00022753"/>
    </source>
</evidence>
<dbReference type="GO" id="GO:0042500">
    <property type="term" value="F:aspartic endopeptidase activity, intramembrane cleaving"/>
    <property type="evidence" value="ECO:0007669"/>
    <property type="project" value="InterPro"/>
</dbReference>
<dbReference type="Pfam" id="PF04258">
    <property type="entry name" value="Peptidase_A22B"/>
    <property type="match status" value="1"/>
</dbReference>
<keyword evidence="10" id="KW-0325">Glycoprotein</keyword>
<dbReference type="InterPro" id="IPR006639">
    <property type="entry name" value="Preselin/SPP"/>
</dbReference>
<comment type="function">
    <text evidence="1">Intramembrane-cleaving aspartic protease (I-CLiP) that cleaves type II membrane signal peptides in the hydrophobic plane of the membrane.</text>
</comment>
<accession>A0A0E0JSP6</accession>
<evidence type="ECO:0000256" key="2">
    <source>
        <dbReference type="ARBA" id="ARBA00004337"/>
    </source>
</evidence>